<dbReference type="VEuPathDB" id="TriTrypDB:BSAL_60425"/>
<dbReference type="Proteomes" id="UP000051952">
    <property type="component" value="Unassembled WGS sequence"/>
</dbReference>
<dbReference type="EMBL" id="CYKH01000273">
    <property type="protein sequence ID" value="CUF23434.1"/>
    <property type="molecule type" value="Genomic_DNA"/>
</dbReference>
<name>A0A0S4ITT4_BODSA</name>
<evidence type="ECO:0000313" key="1">
    <source>
        <dbReference type="EMBL" id="CUF23434.1"/>
    </source>
</evidence>
<organism evidence="1 2">
    <name type="scientific">Bodo saltans</name>
    <name type="common">Flagellated protozoan</name>
    <dbReference type="NCBI Taxonomy" id="75058"/>
    <lineage>
        <taxon>Eukaryota</taxon>
        <taxon>Discoba</taxon>
        <taxon>Euglenozoa</taxon>
        <taxon>Kinetoplastea</taxon>
        <taxon>Metakinetoplastina</taxon>
        <taxon>Eubodonida</taxon>
        <taxon>Bodonidae</taxon>
        <taxon>Bodo</taxon>
    </lineage>
</organism>
<keyword evidence="2" id="KW-1185">Reference proteome</keyword>
<reference evidence="2" key="1">
    <citation type="submission" date="2015-09" db="EMBL/GenBank/DDBJ databases">
        <authorList>
            <consortium name="Pathogen Informatics"/>
        </authorList>
    </citation>
    <scope>NUCLEOTIDE SEQUENCE [LARGE SCALE GENOMIC DNA]</scope>
    <source>
        <strain evidence="2">Lake Konstanz</strain>
    </source>
</reference>
<feature type="non-terminal residue" evidence="1">
    <location>
        <position position="12"/>
    </location>
</feature>
<proteinExistence type="predicted"/>
<accession>A0A0S4ITT4</accession>
<evidence type="ECO:0000313" key="2">
    <source>
        <dbReference type="Proteomes" id="UP000051952"/>
    </source>
</evidence>
<protein>
    <submittedName>
        <fullName evidence="1">Dopa decarboxylase, putative</fullName>
    </submittedName>
</protein>
<gene>
    <name evidence="1" type="ORF">BSAL_60425</name>
</gene>
<feature type="non-terminal residue" evidence="1">
    <location>
        <position position="1"/>
    </location>
</feature>
<sequence length="12" mass="1226">APWSASTLHCPG</sequence>